<dbReference type="EC" id="2.4.1.18" evidence="9"/>
<feature type="compositionally biased region" description="Basic and acidic residues" evidence="10">
    <location>
        <begin position="105"/>
        <end position="139"/>
    </location>
</feature>
<feature type="compositionally biased region" description="Basic and acidic residues" evidence="10">
    <location>
        <begin position="87"/>
        <end position="96"/>
    </location>
</feature>
<dbReference type="SMART" id="SM00642">
    <property type="entry name" value="Aamy"/>
    <property type="match status" value="1"/>
</dbReference>
<evidence type="ECO:0000256" key="5">
    <source>
        <dbReference type="ARBA" id="ARBA00022600"/>
    </source>
</evidence>
<feature type="domain" description="Glycosyl hydrolase family 13 catalytic" evidence="11">
    <location>
        <begin position="450"/>
        <end position="811"/>
    </location>
</feature>
<dbReference type="Gene3D" id="2.60.40.10">
    <property type="entry name" value="Immunoglobulins"/>
    <property type="match status" value="1"/>
</dbReference>
<evidence type="ECO:0000256" key="2">
    <source>
        <dbReference type="ARBA" id="ARBA00002953"/>
    </source>
</evidence>
<comment type="similarity">
    <text evidence="4 9">Belongs to the glycosyl hydrolase 13 family. GlgB subfamily.</text>
</comment>
<dbReference type="InterPro" id="IPR006047">
    <property type="entry name" value="GH13_cat_dom"/>
</dbReference>
<dbReference type="InterPro" id="IPR014756">
    <property type="entry name" value="Ig_E-set"/>
</dbReference>
<dbReference type="InterPro" id="IPR013783">
    <property type="entry name" value="Ig-like_fold"/>
</dbReference>
<dbReference type="HAMAP" id="MF_00685">
    <property type="entry name" value="GlgB"/>
    <property type="match status" value="1"/>
</dbReference>
<feature type="region of interest" description="Disordered" evidence="10">
    <location>
        <begin position="1"/>
        <end position="218"/>
    </location>
</feature>
<evidence type="ECO:0000313" key="12">
    <source>
        <dbReference type="EMBL" id="BCZ49195.1"/>
    </source>
</evidence>
<keyword evidence="5 9" id="KW-0321">Glycogen metabolism</keyword>
<protein>
    <recommendedName>
        <fullName evidence="9">1,4-alpha-glucan branching enzyme GlgB</fullName>
        <ecNumber evidence="9">2.4.1.18</ecNumber>
    </recommendedName>
    <alternativeName>
        <fullName evidence="9">1,4-alpha-D-glucan:1,4-alpha-D-glucan 6-glucosyl-transferase</fullName>
    </alternativeName>
    <alternativeName>
        <fullName evidence="9">Alpha-(1-&gt;4)-glucan branching enzyme</fullName>
    </alternativeName>
    <alternativeName>
        <fullName evidence="9">Glycogen branching enzyme</fullName>
        <shortName evidence="9">BE</shortName>
    </alternativeName>
</protein>
<sequence length="955" mass="109107">MQDKHKSTQANNKEENVVGENINRAIENNNKLVAKESSSTNLKQSNDKSAKNIEKKVAVKNAKVPIETKAKEIIKKTTTKKTSTTKDSVKSEKEIALKPQNNETSKTDSTKKETTNKKEVKISVKDVDTNKEEKAESKTVKKSTTAKATTTKKVPSKSVAKATTSETEETVVTPKSKATTNTRKAPSKSVAKTTTSKTEETVVAPKSKATTNTRKTPSKLLAKTTTSKTEEIVVVPKTKTSTNKRKSPAKKSTVAQVKAAVEEVVEIQTKADAVKEIKTQSKAEQIKNTVKKVVEKVDKTDITSFNTYLFHQGKNYETYNILGSHIKTEKRKKGVQFATWAPNAKDVYVVGDFSDFEVKDEYKLEKITENGLWKGFFSEVKAGDKYKYCIISKDGKTGDYKADPYAIQTELRPDSASIVYEPKQFNWNDKKWIDKIKGINVLEQPLNIYEVHLGSWKTNKDGGFLTYEEIADDLPKYVKEMGYTHVEIMPLVEHPLDASWGYQGTGYYSPTSRYGTIEGLKKLINKLHKENIGVIMDWVPGHFCKDAHGLYKFDGTPTYEYQEEWRAENRGWGTCNFDLGRPEVKSYLISNALYWYREFHVDGLRVDAVSSILYLDYSRSHGEWVPNKFGGNGNLEAIDFLKELNKAVFAEYSTALMIAEESTSWPNITKPTDNDGLGFNLKWNMGWMNDTLEYVEIDPKYRKNNHRNITFAMMYNHAENYLLPLSHDEIVHGKKSLLDKMWGDEWNKFAGLRAFMGYMMGHPGKKLLFMGCEFAQTIEWREYEQLEWNLIKDLEMHKKTHAFFKDLNNLYINNKAFWELDHDNTGFNWIEADNDEQSILIFTRRSRDDQDTLIFVINFKSTVYYDYQIGVPFLGSYKEIFNTDDSKYGGSGQIMEDALISEKAPFQKQPYSIKIKVPPMATLVLKVSEINIIQEAKLIEDIDINENDDFKEMNK</sequence>
<keyword evidence="6 9" id="KW-0808">Transferase</keyword>
<comment type="subunit">
    <text evidence="9">Monomer.</text>
</comment>
<organism evidence="12 13">
    <name type="scientific">Clostridium gelidum</name>
    <dbReference type="NCBI Taxonomy" id="704125"/>
    <lineage>
        <taxon>Bacteria</taxon>
        <taxon>Bacillati</taxon>
        <taxon>Bacillota</taxon>
        <taxon>Clostridia</taxon>
        <taxon>Eubacteriales</taxon>
        <taxon>Clostridiaceae</taxon>
        <taxon>Clostridium</taxon>
    </lineage>
</organism>
<feature type="compositionally biased region" description="Basic and acidic residues" evidence="10">
    <location>
        <begin position="1"/>
        <end position="16"/>
    </location>
</feature>
<accession>A0ABN6J4J3</accession>
<keyword evidence="13" id="KW-1185">Reference proteome</keyword>
<dbReference type="NCBIfam" id="TIGR01515">
    <property type="entry name" value="branching_enzym"/>
    <property type="match status" value="1"/>
</dbReference>
<feature type="compositionally biased region" description="Low complexity" evidence="10">
    <location>
        <begin position="142"/>
        <end position="177"/>
    </location>
</feature>
<evidence type="ECO:0000259" key="11">
    <source>
        <dbReference type="SMART" id="SM00642"/>
    </source>
</evidence>
<comment type="catalytic activity">
    <reaction evidence="1 9">
        <text>Transfers a segment of a (1-&gt;4)-alpha-D-glucan chain to a primary hydroxy group in a similar glucan chain.</text>
        <dbReference type="EC" id="2.4.1.18"/>
    </reaction>
</comment>
<dbReference type="InterPro" id="IPR006048">
    <property type="entry name" value="A-amylase/branching_C"/>
</dbReference>
<dbReference type="Proteomes" id="UP000824633">
    <property type="component" value="Chromosome"/>
</dbReference>
<evidence type="ECO:0000256" key="7">
    <source>
        <dbReference type="ARBA" id="ARBA00023056"/>
    </source>
</evidence>
<evidence type="ECO:0000256" key="9">
    <source>
        <dbReference type="HAMAP-Rule" id="MF_00685"/>
    </source>
</evidence>
<dbReference type="InterPro" id="IPR013780">
    <property type="entry name" value="Glyco_hydro_b"/>
</dbReference>
<dbReference type="NCBIfam" id="NF003811">
    <property type="entry name" value="PRK05402.1"/>
    <property type="match status" value="1"/>
</dbReference>
<dbReference type="Pfam" id="PF00128">
    <property type="entry name" value="Alpha-amylase"/>
    <property type="match status" value="1"/>
</dbReference>
<evidence type="ECO:0000256" key="3">
    <source>
        <dbReference type="ARBA" id="ARBA00004964"/>
    </source>
</evidence>
<feature type="active site" description="Proton donor" evidence="9">
    <location>
        <position position="660"/>
    </location>
</feature>
<dbReference type="PANTHER" id="PTHR43651">
    <property type="entry name" value="1,4-ALPHA-GLUCAN-BRANCHING ENZYME"/>
    <property type="match status" value="1"/>
</dbReference>
<gene>
    <name evidence="9" type="primary">glgB</name>
    <name evidence="12" type="ORF">psyc5s11_52620</name>
</gene>
<dbReference type="CDD" id="cd02855">
    <property type="entry name" value="E_set_GBE_prok_N"/>
    <property type="match status" value="1"/>
</dbReference>
<proteinExistence type="inferred from homology"/>
<dbReference type="Gene3D" id="2.60.40.1180">
    <property type="entry name" value="Golgi alpha-mannosidase II"/>
    <property type="match status" value="1"/>
</dbReference>
<keyword evidence="8 9" id="KW-0119">Carbohydrate metabolism</keyword>
<dbReference type="Pfam" id="PF02806">
    <property type="entry name" value="Alpha-amylase_C"/>
    <property type="match status" value="1"/>
</dbReference>
<name>A0ABN6J4J3_9CLOT</name>
<feature type="compositionally biased region" description="Basic and acidic residues" evidence="10">
    <location>
        <begin position="45"/>
        <end position="57"/>
    </location>
</feature>
<reference evidence="13" key="1">
    <citation type="submission" date="2021-07" db="EMBL/GenBank/DDBJ databases">
        <title>Complete genome sequencing of a Clostridium isolate.</title>
        <authorList>
            <person name="Ueki A."/>
            <person name="Tonouchi A."/>
        </authorList>
    </citation>
    <scope>NUCLEOTIDE SEQUENCE [LARGE SCALE GENOMIC DNA]</scope>
    <source>
        <strain evidence="13">C5S11</strain>
    </source>
</reference>
<dbReference type="Pfam" id="PF02922">
    <property type="entry name" value="CBM_48"/>
    <property type="match status" value="1"/>
</dbReference>
<comment type="pathway">
    <text evidence="3 9">Glycan biosynthesis; glycogen biosynthesis.</text>
</comment>
<dbReference type="SUPFAM" id="SSF51011">
    <property type="entry name" value="Glycosyl hydrolase domain"/>
    <property type="match status" value="1"/>
</dbReference>
<dbReference type="Gene3D" id="3.20.20.80">
    <property type="entry name" value="Glycosidases"/>
    <property type="match status" value="1"/>
</dbReference>
<dbReference type="CDD" id="cd11322">
    <property type="entry name" value="AmyAc_Glg_BE"/>
    <property type="match status" value="1"/>
</dbReference>
<evidence type="ECO:0000313" key="13">
    <source>
        <dbReference type="Proteomes" id="UP000824633"/>
    </source>
</evidence>
<comment type="function">
    <text evidence="2 9">Catalyzes the formation of the alpha-1,6-glucosidic linkages in glycogen by scission of a 1,4-alpha-linked oligosaccharide from growing alpha-1,4-glucan chains and the subsequent attachment of the oligosaccharide to the alpha-1,6 position.</text>
</comment>
<dbReference type="InterPro" id="IPR017853">
    <property type="entry name" value="GH"/>
</dbReference>
<evidence type="ECO:0000256" key="6">
    <source>
        <dbReference type="ARBA" id="ARBA00022679"/>
    </source>
</evidence>
<feature type="compositionally biased region" description="Basic and acidic residues" evidence="10">
    <location>
        <begin position="66"/>
        <end position="75"/>
    </location>
</feature>
<evidence type="ECO:0000256" key="10">
    <source>
        <dbReference type="SAM" id="MobiDB-lite"/>
    </source>
</evidence>
<feature type="compositionally biased region" description="Low complexity" evidence="10">
    <location>
        <begin position="187"/>
        <end position="204"/>
    </location>
</feature>
<dbReference type="NCBIfam" id="NF008967">
    <property type="entry name" value="PRK12313.1"/>
    <property type="match status" value="1"/>
</dbReference>
<dbReference type="SUPFAM" id="SSF51445">
    <property type="entry name" value="(Trans)glycosidases"/>
    <property type="match status" value="1"/>
</dbReference>
<dbReference type="EMBL" id="AP024849">
    <property type="protein sequence ID" value="BCZ49195.1"/>
    <property type="molecule type" value="Genomic_DNA"/>
</dbReference>
<evidence type="ECO:0000256" key="4">
    <source>
        <dbReference type="ARBA" id="ARBA00009000"/>
    </source>
</evidence>
<evidence type="ECO:0000256" key="1">
    <source>
        <dbReference type="ARBA" id="ARBA00000826"/>
    </source>
</evidence>
<feature type="compositionally biased region" description="Polar residues" evidence="10">
    <location>
        <begin position="26"/>
        <end position="44"/>
    </location>
</feature>
<feature type="active site" description="Nucleophile" evidence="9">
    <location>
        <position position="607"/>
    </location>
</feature>
<dbReference type="InterPro" id="IPR004193">
    <property type="entry name" value="Glyco_hydro_13_N"/>
</dbReference>
<dbReference type="InterPro" id="IPR044143">
    <property type="entry name" value="GlgB_N_E_set_prok"/>
</dbReference>
<dbReference type="PANTHER" id="PTHR43651:SF3">
    <property type="entry name" value="1,4-ALPHA-GLUCAN-BRANCHING ENZYME"/>
    <property type="match status" value="1"/>
</dbReference>
<keyword evidence="9" id="KW-0328">Glycosyltransferase</keyword>
<dbReference type="InterPro" id="IPR006407">
    <property type="entry name" value="GlgB"/>
</dbReference>
<dbReference type="SUPFAM" id="SSF81296">
    <property type="entry name" value="E set domains"/>
    <property type="match status" value="1"/>
</dbReference>
<keyword evidence="7 9" id="KW-0320">Glycogen biosynthesis</keyword>
<evidence type="ECO:0000256" key="8">
    <source>
        <dbReference type="ARBA" id="ARBA00023277"/>
    </source>
</evidence>